<evidence type="ECO:0000256" key="2">
    <source>
        <dbReference type="ARBA" id="ARBA00023125"/>
    </source>
</evidence>
<dbReference type="InterPro" id="IPR011991">
    <property type="entry name" value="ArsR-like_HTH"/>
</dbReference>
<dbReference type="Pfam" id="PF13412">
    <property type="entry name" value="HTH_24"/>
    <property type="match status" value="1"/>
</dbReference>
<dbReference type="CDD" id="cd00090">
    <property type="entry name" value="HTH_ARSR"/>
    <property type="match status" value="1"/>
</dbReference>
<dbReference type="GO" id="GO:0043565">
    <property type="term" value="F:sequence-specific DNA binding"/>
    <property type="evidence" value="ECO:0007669"/>
    <property type="project" value="InterPro"/>
</dbReference>
<evidence type="ECO:0000259" key="4">
    <source>
        <dbReference type="PROSITE" id="PS50956"/>
    </source>
</evidence>
<dbReference type="GO" id="GO:0006355">
    <property type="term" value="P:regulation of DNA-templated transcription"/>
    <property type="evidence" value="ECO:0007669"/>
    <property type="project" value="UniProtKB-ARBA"/>
</dbReference>
<keyword evidence="1" id="KW-0805">Transcription regulation</keyword>
<dbReference type="RefSeq" id="WP_253477489.1">
    <property type="nucleotide sequence ID" value="NZ_JALJXV010000004.1"/>
</dbReference>
<name>A0AAE3G317_9GAMM</name>
<dbReference type="SUPFAM" id="SSF46785">
    <property type="entry name" value="Winged helix' DNA-binding domain"/>
    <property type="match status" value="1"/>
</dbReference>
<feature type="domain" description="HTH asnC-type" evidence="4">
    <location>
        <begin position="7"/>
        <end position="68"/>
    </location>
</feature>
<dbReference type="InterPro" id="IPR019887">
    <property type="entry name" value="Tscrpt_reg_AsnC/Lrp_C"/>
</dbReference>
<dbReference type="AlphaFoldDB" id="A0AAE3G317"/>
<dbReference type="Pfam" id="PF01037">
    <property type="entry name" value="AsnC_trans_reg"/>
    <property type="match status" value="1"/>
</dbReference>
<dbReference type="PANTHER" id="PTHR30154">
    <property type="entry name" value="LEUCINE-RESPONSIVE REGULATORY PROTEIN"/>
    <property type="match status" value="1"/>
</dbReference>
<dbReference type="GO" id="GO:0005829">
    <property type="term" value="C:cytosol"/>
    <property type="evidence" value="ECO:0007669"/>
    <property type="project" value="TreeGrafter"/>
</dbReference>
<dbReference type="SMART" id="SM00344">
    <property type="entry name" value="HTH_ASNC"/>
    <property type="match status" value="1"/>
</dbReference>
<dbReference type="FunFam" id="1.10.10.10:FF:000186">
    <property type="entry name" value="AsnC family transcriptional regulator"/>
    <property type="match status" value="1"/>
</dbReference>
<dbReference type="PROSITE" id="PS00519">
    <property type="entry name" value="HTH_ASNC_1"/>
    <property type="match status" value="1"/>
</dbReference>
<dbReference type="InterPro" id="IPR011008">
    <property type="entry name" value="Dimeric_a/b-barrel"/>
</dbReference>
<keyword evidence="3" id="KW-0804">Transcription</keyword>
<gene>
    <name evidence="5" type="ORF">J2T57_002043</name>
</gene>
<reference evidence="5" key="1">
    <citation type="submission" date="2022-03" db="EMBL/GenBank/DDBJ databases">
        <title>Genomic Encyclopedia of Type Strains, Phase III (KMG-III): the genomes of soil and plant-associated and newly described type strains.</title>
        <authorList>
            <person name="Whitman W."/>
        </authorList>
    </citation>
    <scope>NUCLEOTIDE SEQUENCE</scope>
    <source>
        <strain evidence="5">ANL 6-2</strain>
    </source>
</reference>
<comment type="caution">
    <text evidence="5">The sequence shown here is derived from an EMBL/GenBank/DDBJ whole genome shotgun (WGS) entry which is preliminary data.</text>
</comment>
<accession>A0AAE3G317</accession>
<dbReference type="SUPFAM" id="SSF54909">
    <property type="entry name" value="Dimeric alpha+beta barrel"/>
    <property type="match status" value="1"/>
</dbReference>
<organism evidence="5 6">
    <name type="scientific">Natronocella acetinitrilica</name>
    <dbReference type="NCBI Taxonomy" id="414046"/>
    <lineage>
        <taxon>Bacteria</taxon>
        <taxon>Pseudomonadati</taxon>
        <taxon>Pseudomonadota</taxon>
        <taxon>Gammaproteobacteria</taxon>
        <taxon>Chromatiales</taxon>
        <taxon>Ectothiorhodospiraceae</taxon>
        <taxon>Natronocella</taxon>
    </lineage>
</organism>
<dbReference type="InterPro" id="IPR036390">
    <property type="entry name" value="WH_DNA-bd_sf"/>
</dbReference>
<dbReference type="InterPro" id="IPR000485">
    <property type="entry name" value="AsnC-type_HTH_dom"/>
</dbReference>
<dbReference type="InterPro" id="IPR019888">
    <property type="entry name" value="Tscrpt_reg_AsnC-like"/>
</dbReference>
<evidence type="ECO:0000256" key="1">
    <source>
        <dbReference type="ARBA" id="ARBA00023015"/>
    </source>
</evidence>
<proteinExistence type="predicted"/>
<dbReference type="PANTHER" id="PTHR30154:SF34">
    <property type="entry name" value="TRANSCRIPTIONAL REGULATOR AZLB"/>
    <property type="match status" value="1"/>
</dbReference>
<dbReference type="PROSITE" id="PS50956">
    <property type="entry name" value="HTH_ASNC_2"/>
    <property type="match status" value="1"/>
</dbReference>
<keyword evidence="6" id="KW-1185">Reference proteome</keyword>
<dbReference type="InterPro" id="IPR019885">
    <property type="entry name" value="Tscrpt_reg_HTH_AsnC-type_CS"/>
</dbReference>
<dbReference type="Proteomes" id="UP001205843">
    <property type="component" value="Unassembled WGS sequence"/>
</dbReference>
<dbReference type="EMBL" id="JALJXV010000004">
    <property type="protein sequence ID" value="MCP1674905.1"/>
    <property type="molecule type" value="Genomic_DNA"/>
</dbReference>
<dbReference type="InterPro" id="IPR036388">
    <property type="entry name" value="WH-like_DNA-bd_sf"/>
</dbReference>
<evidence type="ECO:0000256" key="3">
    <source>
        <dbReference type="ARBA" id="ARBA00023163"/>
    </source>
</evidence>
<dbReference type="GO" id="GO:0043200">
    <property type="term" value="P:response to amino acid"/>
    <property type="evidence" value="ECO:0007669"/>
    <property type="project" value="TreeGrafter"/>
</dbReference>
<dbReference type="PRINTS" id="PR00033">
    <property type="entry name" value="HTHASNC"/>
</dbReference>
<dbReference type="Gene3D" id="1.10.10.10">
    <property type="entry name" value="Winged helix-like DNA-binding domain superfamily/Winged helix DNA-binding domain"/>
    <property type="match status" value="1"/>
</dbReference>
<protein>
    <submittedName>
        <fullName evidence="5">Lrp/AsnC family leucine-responsive transcriptional regulator</fullName>
    </submittedName>
</protein>
<evidence type="ECO:0000313" key="5">
    <source>
        <dbReference type="EMBL" id="MCP1674905.1"/>
    </source>
</evidence>
<evidence type="ECO:0000313" key="6">
    <source>
        <dbReference type="Proteomes" id="UP001205843"/>
    </source>
</evidence>
<dbReference type="Gene3D" id="3.30.70.920">
    <property type="match status" value="1"/>
</dbReference>
<keyword evidence="2" id="KW-0238">DNA-binding</keyword>
<sequence length="156" mass="17088">MKDSVKLDATDRKIIAALQRDGRLTNAQLAEEVGLSPTPVWRRVRRLEEQGVIRGYTAIIDRASLGMTETVFVDVTIKGHSEAVQQAFAEAVLQIPEVLTAHFVSGGSDFLLRVATGGTSEYHDLLINKLYGLPGVHDVRSSFALKTIKDDGRLSL</sequence>